<gene>
    <name evidence="11" type="ORF">NDES1114_LOCUS15769</name>
</gene>
<dbReference type="GO" id="GO:0005739">
    <property type="term" value="C:mitochondrion"/>
    <property type="evidence" value="ECO:0007669"/>
    <property type="project" value="TreeGrafter"/>
</dbReference>
<evidence type="ECO:0000256" key="7">
    <source>
        <dbReference type="ARBA" id="ARBA00066411"/>
    </source>
</evidence>
<accession>A0A7S1Q389</accession>
<dbReference type="Pfam" id="PF13669">
    <property type="entry name" value="Glyoxalase_4"/>
    <property type="match status" value="1"/>
</dbReference>
<sequence length="151" mass="16421">MLRRTLTSRFVNPMPGLGRLNHVAIAVPKNKPMSEVAALYADVVGAKVSEPQDLPEHGVTTVFIDLPNTKLELLHPLGDKSPIQSFLDKNPSGGMHHVCLEVEDISKAIERVTKAKVRTIGKEPKIGAHGKPVIFLHPKDCGGVLVELEQV</sequence>
<proteinExistence type="inferred from homology"/>
<dbReference type="AlphaFoldDB" id="A0A7S1Q389"/>
<evidence type="ECO:0000256" key="4">
    <source>
        <dbReference type="ARBA" id="ARBA00023285"/>
    </source>
</evidence>
<reference evidence="11" key="1">
    <citation type="submission" date="2021-01" db="EMBL/GenBank/DDBJ databases">
        <authorList>
            <person name="Corre E."/>
            <person name="Pelletier E."/>
            <person name="Niang G."/>
            <person name="Scheremetjew M."/>
            <person name="Finn R."/>
            <person name="Kale V."/>
            <person name="Holt S."/>
            <person name="Cochrane G."/>
            <person name="Meng A."/>
            <person name="Brown T."/>
            <person name="Cohen L."/>
        </authorList>
    </citation>
    <scope>NUCLEOTIDE SEQUENCE</scope>
    <source>
        <strain evidence="11">CCAP 1951/1</strain>
    </source>
</reference>
<feature type="domain" description="VOC" evidence="10">
    <location>
        <begin position="19"/>
        <end position="151"/>
    </location>
</feature>
<dbReference type="GO" id="GO:0004493">
    <property type="term" value="F:methylmalonyl-CoA epimerase activity"/>
    <property type="evidence" value="ECO:0007669"/>
    <property type="project" value="UniProtKB-EC"/>
</dbReference>
<name>A0A7S1Q389_NEODS</name>
<dbReference type="PANTHER" id="PTHR43048:SF3">
    <property type="entry name" value="METHYLMALONYL-COA EPIMERASE, MITOCHONDRIAL"/>
    <property type="match status" value="1"/>
</dbReference>
<evidence type="ECO:0000256" key="8">
    <source>
        <dbReference type="ARBA" id="ARBA00071337"/>
    </source>
</evidence>
<organism evidence="11">
    <name type="scientific">Neobodo designis</name>
    <name type="common">Flagellated protozoan</name>
    <name type="synonym">Bodo designis</name>
    <dbReference type="NCBI Taxonomy" id="312471"/>
    <lineage>
        <taxon>Eukaryota</taxon>
        <taxon>Discoba</taxon>
        <taxon>Euglenozoa</taxon>
        <taxon>Kinetoplastea</taxon>
        <taxon>Metakinetoplastina</taxon>
        <taxon>Neobodonida</taxon>
        <taxon>Neobodo</taxon>
    </lineage>
</organism>
<evidence type="ECO:0000256" key="1">
    <source>
        <dbReference type="ARBA" id="ARBA00009308"/>
    </source>
</evidence>
<evidence type="ECO:0000259" key="10">
    <source>
        <dbReference type="PROSITE" id="PS51819"/>
    </source>
</evidence>
<comment type="function">
    <text evidence="6">Methylmalonyl-CoA epimerase involved in propionyl-CoA metabolism.</text>
</comment>
<dbReference type="InterPro" id="IPR051785">
    <property type="entry name" value="MMCE/EMCE_epimerase"/>
</dbReference>
<keyword evidence="3" id="KW-0413">Isomerase</keyword>
<keyword evidence="4" id="KW-0170">Cobalt</keyword>
<dbReference type="EMBL" id="HBGF01023838">
    <property type="protein sequence ID" value="CAD9117951.1"/>
    <property type="molecule type" value="Transcribed_RNA"/>
</dbReference>
<dbReference type="PANTHER" id="PTHR43048">
    <property type="entry name" value="METHYLMALONYL-COA EPIMERASE"/>
    <property type="match status" value="1"/>
</dbReference>
<dbReference type="Gene3D" id="3.10.180.10">
    <property type="entry name" value="2,3-Dihydroxybiphenyl 1,2-Dioxygenase, domain 1"/>
    <property type="match status" value="1"/>
</dbReference>
<comment type="similarity">
    <text evidence="1">Belongs to the methylmalonyl-CoA epimerase family.</text>
</comment>
<dbReference type="GO" id="GO:0046491">
    <property type="term" value="P:L-methylmalonyl-CoA metabolic process"/>
    <property type="evidence" value="ECO:0007669"/>
    <property type="project" value="TreeGrafter"/>
</dbReference>
<dbReference type="SUPFAM" id="SSF54593">
    <property type="entry name" value="Glyoxalase/Bleomycin resistance protein/Dihydroxybiphenyl dioxygenase"/>
    <property type="match status" value="1"/>
</dbReference>
<dbReference type="EC" id="5.1.99.1" evidence="7"/>
<evidence type="ECO:0000256" key="2">
    <source>
        <dbReference type="ARBA" id="ARBA00022723"/>
    </source>
</evidence>
<evidence type="ECO:0000256" key="6">
    <source>
        <dbReference type="ARBA" id="ARBA00053742"/>
    </source>
</evidence>
<protein>
    <recommendedName>
        <fullName evidence="8">Methylmalonyl-CoA epimerase, mitochondrial</fullName>
        <ecNumber evidence="7">5.1.99.1</ecNumber>
    </recommendedName>
    <alternativeName>
        <fullName evidence="9">DL-methylmalonyl-CoA racemase</fullName>
    </alternativeName>
</protein>
<comment type="catalytic activity">
    <reaction evidence="5">
        <text>(R)-methylmalonyl-CoA = (S)-methylmalonyl-CoA</text>
        <dbReference type="Rhea" id="RHEA:20553"/>
        <dbReference type="ChEBI" id="CHEBI:57326"/>
        <dbReference type="ChEBI" id="CHEBI:57327"/>
        <dbReference type="EC" id="5.1.99.1"/>
    </reaction>
    <physiologicalReaction direction="right-to-left" evidence="5">
        <dbReference type="Rhea" id="RHEA:20555"/>
    </physiologicalReaction>
</comment>
<dbReference type="FunFam" id="3.10.180.10:FF:000003">
    <property type="entry name" value="Methylmalonyl-CoA epimerase, mitochondrial"/>
    <property type="match status" value="1"/>
</dbReference>
<evidence type="ECO:0000256" key="3">
    <source>
        <dbReference type="ARBA" id="ARBA00023235"/>
    </source>
</evidence>
<evidence type="ECO:0000256" key="9">
    <source>
        <dbReference type="ARBA" id="ARBA00081771"/>
    </source>
</evidence>
<keyword evidence="2" id="KW-0479">Metal-binding</keyword>
<dbReference type="GO" id="GO:0046872">
    <property type="term" value="F:metal ion binding"/>
    <property type="evidence" value="ECO:0007669"/>
    <property type="project" value="UniProtKB-KW"/>
</dbReference>
<dbReference type="InterPro" id="IPR037523">
    <property type="entry name" value="VOC_core"/>
</dbReference>
<dbReference type="InterPro" id="IPR017515">
    <property type="entry name" value="MeMalonyl-CoA_epimerase"/>
</dbReference>
<dbReference type="InterPro" id="IPR029068">
    <property type="entry name" value="Glyas_Bleomycin-R_OHBP_Dase"/>
</dbReference>
<dbReference type="CDD" id="cd07249">
    <property type="entry name" value="MMCE"/>
    <property type="match status" value="1"/>
</dbReference>
<evidence type="ECO:0000256" key="5">
    <source>
        <dbReference type="ARBA" id="ARBA00050406"/>
    </source>
</evidence>
<evidence type="ECO:0000313" key="11">
    <source>
        <dbReference type="EMBL" id="CAD9117951.1"/>
    </source>
</evidence>
<dbReference type="NCBIfam" id="TIGR03081">
    <property type="entry name" value="metmalonyl_epim"/>
    <property type="match status" value="1"/>
</dbReference>
<dbReference type="PROSITE" id="PS51819">
    <property type="entry name" value="VOC"/>
    <property type="match status" value="1"/>
</dbReference>